<accession>X1RVH4</accession>
<comment type="caution">
    <text evidence="1">The sequence shown here is derived from an EMBL/GenBank/DDBJ whole genome shotgun (WGS) entry which is preliminary data.</text>
</comment>
<feature type="non-terminal residue" evidence="1">
    <location>
        <position position="1"/>
    </location>
</feature>
<dbReference type="AlphaFoldDB" id="X1RVH4"/>
<sequence length="69" mass="7831">VEVTAPAAIFGLAMGWLMGWRKGKQTYARFYDEELSKLGKELEKTMSALEEIIKERVQKARGEKDKATP</sequence>
<proteinExistence type="predicted"/>
<protein>
    <submittedName>
        <fullName evidence="1">Uncharacterized protein</fullName>
    </submittedName>
</protein>
<organism evidence="1">
    <name type="scientific">marine sediment metagenome</name>
    <dbReference type="NCBI Taxonomy" id="412755"/>
    <lineage>
        <taxon>unclassified sequences</taxon>
        <taxon>metagenomes</taxon>
        <taxon>ecological metagenomes</taxon>
    </lineage>
</organism>
<reference evidence="1" key="1">
    <citation type="journal article" date="2014" name="Front. Microbiol.">
        <title>High frequency of phylogenetically diverse reductive dehalogenase-homologous genes in deep subseafloor sedimentary metagenomes.</title>
        <authorList>
            <person name="Kawai M."/>
            <person name="Futagami T."/>
            <person name="Toyoda A."/>
            <person name="Takaki Y."/>
            <person name="Nishi S."/>
            <person name="Hori S."/>
            <person name="Arai W."/>
            <person name="Tsubouchi T."/>
            <person name="Morono Y."/>
            <person name="Uchiyama I."/>
            <person name="Ito T."/>
            <person name="Fujiyama A."/>
            <person name="Inagaki F."/>
            <person name="Takami H."/>
        </authorList>
    </citation>
    <scope>NUCLEOTIDE SEQUENCE</scope>
    <source>
        <strain evidence="1">Expedition CK06-06</strain>
    </source>
</reference>
<name>X1RVH4_9ZZZZ</name>
<evidence type="ECO:0000313" key="1">
    <source>
        <dbReference type="EMBL" id="GAI84772.1"/>
    </source>
</evidence>
<dbReference type="EMBL" id="BARW01007117">
    <property type="protein sequence ID" value="GAI84772.1"/>
    <property type="molecule type" value="Genomic_DNA"/>
</dbReference>
<gene>
    <name evidence="1" type="ORF">S12H4_14884</name>
</gene>